<name>A0A1Q2KZM3_9BACL</name>
<evidence type="ECO:0000313" key="3">
    <source>
        <dbReference type="EMBL" id="AQQ53650.1"/>
    </source>
</evidence>
<keyword evidence="4" id="KW-1185">Reference proteome</keyword>
<sequence>MAHNEWDDDRIEQLLREFPKIEDHRPKEEVQRRLQRETKPPKRQTHWMPAVVAAAAFLTLGILLASFLGRETNFETAGMEEAELVEEEAALDNGGEEAAVEEEAVMEEEAVEEAATAEGEGMAESAEMAPLAEDVRTAVYPGDLEGYELLSLGLTTEAFVVPVSVLVPSELLDGTEPEIAALYNAFAAEVDEEALGFDDYHPYPGTIASEDGTVVHELPADHEFGLSSATASVYMASLQETFREAEQIEVITETGEQAEIDPIGPVEPITGGVEGAAYFVFTAANGEMYLAPDYGSGYSSAVEALTALQEAPSDLLASPIPEDIAYAVEEQAGTVIVTFAEPLDLSLLDETEIARLFESLALTAGSFGNEVRVVNVLQDTWMNYDLSLPLEPPVAPNKVLWIP</sequence>
<keyword evidence="2" id="KW-0472">Membrane</keyword>
<proteinExistence type="predicted"/>
<dbReference type="AlphaFoldDB" id="A0A1Q2KZM3"/>
<feature type="region of interest" description="Disordered" evidence="1">
    <location>
        <begin position="17"/>
        <end position="42"/>
    </location>
</feature>
<dbReference type="OrthoDB" id="2965336at2"/>
<feature type="compositionally biased region" description="Basic and acidic residues" evidence="1">
    <location>
        <begin position="17"/>
        <end position="40"/>
    </location>
</feature>
<keyword evidence="2" id="KW-0812">Transmembrane</keyword>
<feature type="transmembrane region" description="Helical" evidence="2">
    <location>
        <begin position="47"/>
        <end position="69"/>
    </location>
</feature>
<organism evidence="3 4">
    <name type="scientific">Planococcus lenghuensis</name>
    <dbReference type="NCBI Taxonomy" id="2213202"/>
    <lineage>
        <taxon>Bacteria</taxon>
        <taxon>Bacillati</taxon>
        <taxon>Bacillota</taxon>
        <taxon>Bacilli</taxon>
        <taxon>Bacillales</taxon>
        <taxon>Caryophanaceae</taxon>
        <taxon>Planococcus</taxon>
    </lineage>
</organism>
<dbReference type="Proteomes" id="UP000188184">
    <property type="component" value="Chromosome"/>
</dbReference>
<dbReference type="KEGG" id="pmar:B0X71_11565"/>
<evidence type="ECO:0000256" key="1">
    <source>
        <dbReference type="SAM" id="MobiDB-lite"/>
    </source>
</evidence>
<evidence type="ECO:0000313" key="4">
    <source>
        <dbReference type="Proteomes" id="UP000188184"/>
    </source>
</evidence>
<reference evidence="3 4" key="1">
    <citation type="submission" date="2017-02" db="EMBL/GenBank/DDBJ databases">
        <title>The complete genomic sequence of a novel cold adapted crude oil-degrading bacterium Planococcus qaidamina Y42.</title>
        <authorList>
            <person name="Yang R."/>
        </authorList>
    </citation>
    <scope>NUCLEOTIDE SEQUENCE [LARGE SCALE GENOMIC DNA]</scope>
    <source>
        <strain evidence="3 4">Y42</strain>
    </source>
</reference>
<dbReference type="RefSeq" id="WP_077589548.1">
    <property type="nucleotide sequence ID" value="NZ_CP019640.1"/>
</dbReference>
<keyword evidence="2" id="KW-1133">Transmembrane helix</keyword>
<protein>
    <recommendedName>
        <fullName evidence="5">GerMN domain-containing protein</fullName>
    </recommendedName>
</protein>
<evidence type="ECO:0000256" key="2">
    <source>
        <dbReference type="SAM" id="Phobius"/>
    </source>
</evidence>
<accession>A0A1Q2KZM3</accession>
<evidence type="ECO:0008006" key="5">
    <source>
        <dbReference type="Google" id="ProtNLM"/>
    </source>
</evidence>
<gene>
    <name evidence="3" type="ORF">B0X71_11565</name>
</gene>
<dbReference type="EMBL" id="CP019640">
    <property type="protein sequence ID" value="AQQ53650.1"/>
    <property type="molecule type" value="Genomic_DNA"/>
</dbReference>